<keyword evidence="3" id="KW-1185">Reference proteome</keyword>
<accession>A0A822Y0Q0</accession>
<evidence type="ECO:0000313" key="1">
    <source>
        <dbReference type="EMBL" id="DAD24849.1"/>
    </source>
</evidence>
<reference evidence="1 3" key="1">
    <citation type="journal article" date="2020" name="Mol. Biol. Evol.">
        <title>Distinct Expression and Methylation Patterns for Genes with Different Fates following a Single Whole-Genome Duplication in Flowering Plants.</title>
        <authorList>
            <person name="Shi T."/>
            <person name="Rahmani R.S."/>
            <person name="Gugger P.F."/>
            <person name="Wang M."/>
            <person name="Li H."/>
            <person name="Zhang Y."/>
            <person name="Li Z."/>
            <person name="Wang Q."/>
            <person name="Van de Peer Y."/>
            <person name="Marchal K."/>
            <person name="Chen J."/>
        </authorList>
    </citation>
    <scope>NUCLEOTIDE SEQUENCE [LARGE SCALE GENOMIC DNA]</scope>
    <source>
        <tissue evidence="1">Leaf</tissue>
    </source>
</reference>
<gene>
    <name evidence="1" type="ORF">HUJ06_026313</name>
    <name evidence="2" type="ORF">HUJ06_026335</name>
</gene>
<dbReference type="EMBL" id="DUZY01000001">
    <property type="protein sequence ID" value="DAD24871.1"/>
    <property type="molecule type" value="Genomic_DNA"/>
</dbReference>
<name>A0A822Y0Q0_NELNU</name>
<dbReference type="AlphaFoldDB" id="A0A822Y0Q0"/>
<evidence type="ECO:0000313" key="2">
    <source>
        <dbReference type="EMBL" id="DAD24871.1"/>
    </source>
</evidence>
<protein>
    <submittedName>
        <fullName evidence="1">Uncharacterized protein</fullName>
    </submittedName>
</protein>
<sequence length="43" mass="5082">MRDQQARRVGSVFLVHKYKEIHRSLMSKAKTRRTKGLPTKITK</sequence>
<comment type="caution">
    <text evidence="1">The sequence shown here is derived from an EMBL/GenBank/DDBJ whole genome shotgun (WGS) entry which is preliminary data.</text>
</comment>
<organism evidence="1 3">
    <name type="scientific">Nelumbo nucifera</name>
    <name type="common">Sacred lotus</name>
    <dbReference type="NCBI Taxonomy" id="4432"/>
    <lineage>
        <taxon>Eukaryota</taxon>
        <taxon>Viridiplantae</taxon>
        <taxon>Streptophyta</taxon>
        <taxon>Embryophyta</taxon>
        <taxon>Tracheophyta</taxon>
        <taxon>Spermatophyta</taxon>
        <taxon>Magnoliopsida</taxon>
        <taxon>Proteales</taxon>
        <taxon>Nelumbonaceae</taxon>
        <taxon>Nelumbo</taxon>
    </lineage>
</organism>
<dbReference type="Proteomes" id="UP000607653">
    <property type="component" value="Unassembled WGS sequence"/>
</dbReference>
<evidence type="ECO:0000313" key="3">
    <source>
        <dbReference type="Proteomes" id="UP000607653"/>
    </source>
</evidence>
<dbReference type="EMBL" id="DUZY01000001">
    <property type="protein sequence ID" value="DAD24849.1"/>
    <property type="molecule type" value="Genomic_DNA"/>
</dbReference>
<proteinExistence type="predicted"/>